<protein>
    <recommendedName>
        <fullName evidence="5">Lipoprotein</fullName>
    </recommendedName>
</protein>
<proteinExistence type="predicted"/>
<reference evidence="3 4" key="1">
    <citation type="submission" date="2016-02" db="EMBL/GenBank/DDBJ databases">
        <title>Gardnerella vaginalis Subgroups Defined by cpn60 Sequencing and Sialidase Activity in Isolates from Canada, Belgium and Kenya.</title>
        <authorList>
            <person name="Schellenberg J."/>
            <person name="Paramel Jayaprakash T."/>
            <person name="Withana Gamage N."/>
            <person name="Patterson M.H."/>
            <person name="Vaneechoutte M."/>
            <person name="Hill J.E."/>
        </authorList>
    </citation>
    <scope>NUCLEOTIDE SEQUENCE [LARGE SCALE GENOMIC DNA]</scope>
    <source>
        <strain evidence="3 4">N160</strain>
    </source>
</reference>
<evidence type="ECO:0000313" key="3">
    <source>
        <dbReference type="EMBL" id="RFD74771.1"/>
    </source>
</evidence>
<evidence type="ECO:0008006" key="5">
    <source>
        <dbReference type="Google" id="ProtNLM"/>
    </source>
</evidence>
<feature type="signal peptide" evidence="2">
    <location>
        <begin position="1"/>
        <end position="27"/>
    </location>
</feature>
<evidence type="ECO:0000313" key="4">
    <source>
        <dbReference type="Proteomes" id="UP000258888"/>
    </source>
</evidence>
<feature type="region of interest" description="Disordered" evidence="1">
    <location>
        <begin position="222"/>
        <end position="267"/>
    </location>
</feature>
<evidence type="ECO:0000256" key="2">
    <source>
        <dbReference type="SAM" id="SignalP"/>
    </source>
</evidence>
<keyword evidence="4" id="KW-1185">Reference proteome</keyword>
<comment type="caution">
    <text evidence="3">The sequence shown here is derived from an EMBL/GenBank/DDBJ whole genome shotgun (WGS) entry which is preliminary data.</text>
</comment>
<feature type="compositionally biased region" description="Basic and acidic residues" evidence="1">
    <location>
        <begin position="235"/>
        <end position="267"/>
    </location>
</feature>
<organism evidence="3 4">
    <name type="scientific">Gardnerella vaginalis</name>
    <dbReference type="NCBI Taxonomy" id="2702"/>
    <lineage>
        <taxon>Bacteria</taxon>
        <taxon>Bacillati</taxon>
        <taxon>Actinomycetota</taxon>
        <taxon>Actinomycetes</taxon>
        <taxon>Bifidobacteriales</taxon>
        <taxon>Bifidobacteriaceae</taxon>
        <taxon>Gardnerella</taxon>
    </lineage>
</organism>
<feature type="chain" id="PRO_5038707805" description="Lipoprotein" evidence="2">
    <location>
        <begin position="28"/>
        <end position="395"/>
    </location>
</feature>
<keyword evidence="2" id="KW-0732">Signal</keyword>
<dbReference type="RefSeq" id="WP_116793915.1">
    <property type="nucleotide sequence ID" value="NZ_LSLH01000001.1"/>
</dbReference>
<gene>
    <name evidence="3" type="ORF">AXE76_00700</name>
</gene>
<sequence>MPSRIALKLKKFIALVLSLFLFVPLCAGCSNQKGANTKAADSAKKVNVINAKVASLYKKVLANADKYKLNEADSEIDTSKSKYSYALVNMSDRDIPELILRKNYKYVSCSKVFAANKDYSDVVSSNDLICDGVSSAGGFRASLSQYADSNSLRYVEWSSGTGDTEAYKVTMNIADSNPLKKEKYWSGTIFDLPKQNIKDINFVSTDDTTLLDNLAKTEDNTYKKSVSNKGSDSNSEDKDSNKSEKKSDKKASKKADSKKAASGESLDSKIKAEKASGRQVVSGTVKVLSYNQVLEAQNIQDPNPGYSDTNQIFMILILDNKTSVTLHHSGDMGNPPHPSDATMMAIEDGSQAKQIMEKYVNKKVYVSFIVNDGFFPSDTGLPLGEPRLHNLKVIE</sequence>
<name>A0A3E1IP60_GARVA</name>
<evidence type="ECO:0000256" key="1">
    <source>
        <dbReference type="SAM" id="MobiDB-lite"/>
    </source>
</evidence>
<accession>A0A3E1IP60</accession>
<dbReference type="EMBL" id="LSLH01000001">
    <property type="protein sequence ID" value="RFD74771.1"/>
    <property type="molecule type" value="Genomic_DNA"/>
</dbReference>
<dbReference type="AlphaFoldDB" id="A0A3E1IP60"/>
<dbReference type="Proteomes" id="UP000258888">
    <property type="component" value="Unassembled WGS sequence"/>
</dbReference>